<dbReference type="OMA" id="KMVYNSY"/>
<dbReference type="EMBL" id="UFQT01000732">
    <property type="protein sequence ID" value="SSX26806.1"/>
    <property type="molecule type" value="Genomic_DNA"/>
</dbReference>
<reference evidence="4" key="1">
    <citation type="submission" date="2018-07" db="EMBL/GenBank/DDBJ databases">
        <authorList>
            <person name="Quirk P.G."/>
            <person name="Krulwich T.A."/>
        </authorList>
    </citation>
    <scope>NUCLEOTIDE SEQUENCE</scope>
</reference>
<dbReference type="InterPro" id="IPR013320">
    <property type="entry name" value="ConA-like_dom_sf"/>
</dbReference>
<evidence type="ECO:0000256" key="1">
    <source>
        <dbReference type="ARBA" id="ARBA00022734"/>
    </source>
</evidence>
<dbReference type="Pfam" id="PF00337">
    <property type="entry name" value="Gal-bind_lectin"/>
    <property type="match status" value="2"/>
</dbReference>
<dbReference type="Gene3D" id="2.60.120.200">
    <property type="match status" value="2"/>
</dbReference>
<dbReference type="SMART" id="SM00908">
    <property type="entry name" value="Gal-bind_lectin"/>
    <property type="match status" value="2"/>
</dbReference>
<evidence type="ECO:0000256" key="2">
    <source>
        <dbReference type="RuleBase" id="RU102079"/>
    </source>
</evidence>
<evidence type="ECO:0000313" key="4">
    <source>
        <dbReference type="EMBL" id="SSX26806.1"/>
    </source>
</evidence>
<dbReference type="InterPro" id="IPR044156">
    <property type="entry name" value="Galectin-like"/>
</dbReference>
<evidence type="ECO:0000259" key="3">
    <source>
        <dbReference type="PROSITE" id="PS51304"/>
    </source>
</evidence>
<dbReference type="GO" id="GO:0030246">
    <property type="term" value="F:carbohydrate binding"/>
    <property type="evidence" value="ECO:0007669"/>
    <property type="project" value="UniProtKB-UniRule"/>
</dbReference>
<feature type="domain" description="Galectin" evidence="3">
    <location>
        <begin position="19"/>
        <end position="157"/>
    </location>
</feature>
<name>A0A336M951_CULSO</name>
<gene>
    <name evidence="4" type="primary">CSON013895</name>
</gene>
<organism evidence="4">
    <name type="scientific">Culicoides sonorensis</name>
    <name type="common">Biting midge</name>
    <dbReference type="NCBI Taxonomy" id="179676"/>
    <lineage>
        <taxon>Eukaryota</taxon>
        <taxon>Metazoa</taxon>
        <taxon>Ecdysozoa</taxon>
        <taxon>Arthropoda</taxon>
        <taxon>Hexapoda</taxon>
        <taxon>Insecta</taxon>
        <taxon>Pterygota</taxon>
        <taxon>Neoptera</taxon>
        <taxon>Endopterygota</taxon>
        <taxon>Diptera</taxon>
        <taxon>Nematocera</taxon>
        <taxon>Chironomoidea</taxon>
        <taxon>Ceratopogonidae</taxon>
        <taxon>Ceratopogoninae</taxon>
        <taxon>Culicoides</taxon>
        <taxon>Monoculicoides</taxon>
    </lineage>
</organism>
<dbReference type="PANTHER" id="PTHR11346:SF189">
    <property type="entry name" value="GALECTIN"/>
    <property type="match status" value="1"/>
</dbReference>
<feature type="domain" description="Galectin" evidence="3">
    <location>
        <begin position="176"/>
        <end position="312"/>
    </location>
</feature>
<accession>A0A336M951</accession>
<sequence length="333" mass="38812">MVFQKLSCHQNCVNMITEFIGNLFCPPEPGHAFVISGKSTDAAMQLDFDFLASKAPDANCHLKVSVHFHKDWIVRNSCFDGNWGEPEIKENLDELAIPRPLEPGKRFRLQILVTEDRFLIGFNDIHYCSYKFRGRLSDIRTLRIHKDVQYVNQVDHRTCYPSPRPLIQYNEDHHSFSNDVPKKFMPGHAMIISAIPYGNPKGRFTIYFFENETKKQALHFNARFDQQIVVRNSTNDKLSFREEETSGEFPFVFDQQFKLAIALSTTHFLIAIDGRRFCMYKYRTQNQFDSLNGFKIYCLDQLRLEVATVDHIYTGSPSCQEFETFSNPDLQLY</sequence>
<proteinExistence type="predicted"/>
<dbReference type="PANTHER" id="PTHR11346">
    <property type="entry name" value="GALECTIN"/>
    <property type="match status" value="1"/>
</dbReference>
<dbReference type="AlphaFoldDB" id="A0A336M951"/>
<dbReference type="CDD" id="cd00070">
    <property type="entry name" value="GLECT"/>
    <property type="match status" value="2"/>
</dbReference>
<dbReference type="SUPFAM" id="SSF49899">
    <property type="entry name" value="Concanavalin A-like lectins/glucanases"/>
    <property type="match status" value="2"/>
</dbReference>
<dbReference type="InterPro" id="IPR001079">
    <property type="entry name" value="Galectin_CRD"/>
</dbReference>
<dbReference type="SMART" id="SM00276">
    <property type="entry name" value="GLECT"/>
    <property type="match status" value="2"/>
</dbReference>
<keyword evidence="1 2" id="KW-0430">Lectin</keyword>
<protein>
    <recommendedName>
        <fullName evidence="2">Galectin</fullName>
    </recommendedName>
</protein>
<dbReference type="PROSITE" id="PS51304">
    <property type="entry name" value="GALECTIN"/>
    <property type="match status" value="2"/>
</dbReference>
<dbReference type="VEuPathDB" id="VectorBase:CSON013895"/>